<keyword evidence="7 8" id="KW-0342">GTP-binding</keyword>
<dbReference type="GO" id="GO:0000287">
    <property type="term" value="F:magnesium ion binding"/>
    <property type="evidence" value="ECO:0007669"/>
    <property type="project" value="InterPro"/>
</dbReference>
<dbReference type="InterPro" id="IPR031167">
    <property type="entry name" value="G_OBG"/>
</dbReference>
<organism evidence="11 12">
    <name type="scientific">Candidatus Chryseopegocella kryptomonas</name>
    <dbReference type="NCBI Taxonomy" id="1633643"/>
    <lineage>
        <taxon>Bacteria</taxon>
        <taxon>Pseudomonadati</taxon>
        <taxon>Candidatus Kryptoniota</taxon>
        <taxon>Candidatus Chryseopegocella</taxon>
    </lineage>
</organism>
<dbReference type="NCBIfam" id="NF008956">
    <property type="entry name" value="PRK12299.1"/>
    <property type="match status" value="1"/>
</dbReference>
<keyword evidence="3 8" id="KW-0479">Metal-binding</keyword>
<evidence type="ECO:0000256" key="1">
    <source>
        <dbReference type="ARBA" id="ARBA00007699"/>
    </source>
</evidence>
<feature type="binding site" evidence="8">
    <location>
        <position position="193"/>
    </location>
    <ligand>
        <name>Mg(2+)</name>
        <dbReference type="ChEBI" id="CHEBI:18420"/>
    </ligand>
</feature>
<comment type="subunit">
    <text evidence="8">Monomer.</text>
</comment>
<keyword evidence="4 8" id="KW-0547">Nucleotide-binding</keyword>
<feature type="binding site" evidence="8">
    <location>
        <begin position="213"/>
        <end position="216"/>
    </location>
    <ligand>
        <name>GTP</name>
        <dbReference type="ChEBI" id="CHEBI:37565"/>
    </ligand>
</feature>
<dbReference type="InterPro" id="IPR006169">
    <property type="entry name" value="GTP1_OBG_dom"/>
</dbReference>
<evidence type="ECO:0000256" key="7">
    <source>
        <dbReference type="ARBA" id="ARBA00023134"/>
    </source>
</evidence>
<dbReference type="HAMAP" id="MF_01454">
    <property type="entry name" value="GTPase_Obg"/>
    <property type="match status" value="1"/>
</dbReference>
<dbReference type="EC" id="3.6.5.-" evidence="8"/>
<reference evidence="12" key="1">
    <citation type="submission" date="2015-11" db="EMBL/GenBank/DDBJ databases">
        <authorList>
            <person name="Varghese N."/>
        </authorList>
    </citation>
    <scope>NUCLEOTIDE SEQUENCE [LARGE SCALE GENOMIC DNA]</scope>
    <source>
        <strain evidence="12">JGI-23</strain>
    </source>
</reference>
<feature type="binding site" evidence="8">
    <location>
        <begin position="191"/>
        <end position="195"/>
    </location>
    <ligand>
        <name>GTP</name>
        <dbReference type="ChEBI" id="CHEBI:37565"/>
    </ligand>
</feature>
<dbReference type="OrthoDB" id="9807318at2"/>
<evidence type="ECO:0000256" key="5">
    <source>
        <dbReference type="ARBA" id="ARBA00022801"/>
    </source>
</evidence>
<dbReference type="PIRSF" id="PIRSF002401">
    <property type="entry name" value="GTP_bd_Obg/CgtA"/>
    <property type="match status" value="1"/>
</dbReference>
<dbReference type="InterPro" id="IPR006073">
    <property type="entry name" value="GTP-bd"/>
</dbReference>
<evidence type="ECO:0000256" key="8">
    <source>
        <dbReference type="HAMAP-Rule" id="MF_01454"/>
    </source>
</evidence>
<dbReference type="NCBIfam" id="TIGR00231">
    <property type="entry name" value="small_GTP"/>
    <property type="match status" value="1"/>
</dbReference>
<accession>A0A0P1MUS7</accession>
<dbReference type="GO" id="GO:0042254">
    <property type="term" value="P:ribosome biogenesis"/>
    <property type="evidence" value="ECO:0007669"/>
    <property type="project" value="UniProtKB-UniRule"/>
</dbReference>
<dbReference type="Gene3D" id="2.70.210.12">
    <property type="entry name" value="GTP1/OBG domain"/>
    <property type="match status" value="1"/>
</dbReference>
<dbReference type="InterPro" id="IPR006074">
    <property type="entry name" value="GTP1-OBG_CS"/>
</dbReference>
<dbReference type="InterPro" id="IPR005225">
    <property type="entry name" value="Small_GTP-bd"/>
</dbReference>
<sequence>MLLIDYAKIYVKAGDGGNGCVSFRREKYVPKGGPDGGDGGKGGDVIIRADRNLSTLLDYRYKTFYRAENGGHGRGKNQHGKDGEDVVLLVPCGTVVKDAQTGEIIADLVNHGDEVIVARGGKGGRGNARFATPTNRAPRFAEKGEKGEEREIELELKLIADVGLVGFPNVGKSTLISKISAAKPKIADYPFTTLQPNLGIVRYDEFKSFVVADMPGLIEGAHAGKGLGIQFLKHIERTKLLVIMIECVSPDPMKDYETLLNEMRLFSQVLLEKPRIVAITKIDLADKSLRKKLDRVKFEDNIPIVKISAITGEGLKELIDLMWSELEKIKEKESISAQND</sequence>
<dbReference type="GO" id="GO:0043022">
    <property type="term" value="F:ribosome binding"/>
    <property type="evidence" value="ECO:0007669"/>
    <property type="project" value="UniProtKB-ARBA"/>
</dbReference>
<dbReference type="NCBIfam" id="NF008955">
    <property type="entry name" value="PRK12297.1"/>
    <property type="match status" value="1"/>
</dbReference>
<evidence type="ECO:0000256" key="3">
    <source>
        <dbReference type="ARBA" id="ARBA00022723"/>
    </source>
</evidence>
<evidence type="ECO:0000313" key="12">
    <source>
        <dbReference type="Proteomes" id="UP000199197"/>
    </source>
</evidence>
<dbReference type="GO" id="GO:0005737">
    <property type="term" value="C:cytoplasm"/>
    <property type="evidence" value="ECO:0007669"/>
    <property type="project" value="UniProtKB-SubCell"/>
</dbReference>
<feature type="binding site" evidence="8">
    <location>
        <position position="173"/>
    </location>
    <ligand>
        <name>Mg(2+)</name>
        <dbReference type="ChEBI" id="CHEBI:18420"/>
    </ligand>
</feature>
<dbReference type="Gene3D" id="3.40.50.300">
    <property type="entry name" value="P-loop containing nucleotide triphosphate hydrolases"/>
    <property type="match status" value="1"/>
</dbReference>
<keyword evidence="5 8" id="KW-0378">Hydrolase</keyword>
<evidence type="ECO:0000256" key="2">
    <source>
        <dbReference type="ARBA" id="ARBA00022490"/>
    </source>
</evidence>
<dbReference type="InterPro" id="IPR045086">
    <property type="entry name" value="OBG_GTPase"/>
</dbReference>
<dbReference type="Pfam" id="PF01018">
    <property type="entry name" value="GTP1_OBG"/>
    <property type="match status" value="1"/>
</dbReference>
<keyword evidence="12" id="KW-1185">Reference proteome</keyword>
<feature type="domain" description="Obg" evidence="10">
    <location>
        <begin position="1"/>
        <end position="159"/>
    </location>
</feature>
<dbReference type="RefSeq" id="WP_092348569.1">
    <property type="nucleotide sequence ID" value="NZ_CZVW01000006.1"/>
</dbReference>
<evidence type="ECO:0000259" key="9">
    <source>
        <dbReference type="PROSITE" id="PS51710"/>
    </source>
</evidence>
<comment type="function">
    <text evidence="8">An essential GTPase which binds GTP, GDP and possibly (p)ppGpp with moderate affinity, with high nucleotide exchange rates and a fairly low GTP hydrolysis rate. Plays a role in control of the cell cycle, stress response, ribosome biogenesis and in those bacteria that undergo differentiation, in morphogenesis control.</text>
</comment>
<gene>
    <name evidence="8" type="primary">obg</name>
    <name evidence="11" type="ORF">JGI23_00691</name>
</gene>
<feature type="binding site" evidence="8">
    <location>
        <begin position="166"/>
        <end position="173"/>
    </location>
    <ligand>
        <name>GTP</name>
        <dbReference type="ChEBI" id="CHEBI:37565"/>
    </ligand>
</feature>
<dbReference type="PROSITE" id="PS51710">
    <property type="entry name" value="G_OBG"/>
    <property type="match status" value="1"/>
</dbReference>
<dbReference type="NCBIfam" id="TIGR02729">
    <property type="entry name" value="Obg_CgtA"/>
    <property type="match status" value="1"/>
</dbReference>
<dbReference type="PANTHER" id="PTHR11702:SF31">
    <property type="entry name" value="MITOCHONDRIAL RIBOSOME-ASSOCIATED GTPASE 2"/>
    <property type="match status" value="1"/>
</dbReference>
<evidence type="ECO:0000313" key="11">
    <source>
        <dbReference type="EMBL" id="CUS99592.1"/>
    </source>
</evidence>
<dbReference type="SUPFAM" id="SSF82051">
    <property type="entry name" value="Obg GTP-binding protein N-terminal domain"/>
    <property type="match status" value="1"/>
</dbReference>
<dbReference type="SUPFAM" id="SSF52540">
    <property type="entry name" value="P-loop containing nucleoside triphosphate hydrolases"/>
    <property type="match status" value="1"/>
</dbReference>
<feature type="binding site" evidence="8">
    <location>
        <begin position="308"/>
        <end position="310"/>
    </location>
    <ligand>
        <name>GTP</name>
        <dbReference type="ChEBI" id="CHEBI:37565"/>
    </ligand>
</feature>
<dbReference type="Pfam" id="PF01926">
    <property type="entry name" value="MMR_HSR1"/>
    <property type="match status" value="1"/>
</dbReference>
<comment type="subcellular location">
    <subcellularLocation>
        <location evidence="8">Cytoplasm</location>
    </subcellularLocation>
</comment>
<dbReference type="EMBL" id="CZVW01000006">
    <property type="protein sequence ID" value="CUS99592.1"/>
    <property type="molecule type" value="Genomic_DNA"/>
</dbReference>
<keyword evidence="6 8" id="KW-0460">Magnesium</keyword>
<dbReference type="InterPro" id="IPR014100">
    <property type="entry name" value="GTP-bd_Obg/CgtA"/>
</dbReference>
<dbReference type="FunFam" id="2.70.210.12:FF:000001">
    <property type="entry name" value="GTPase Obg"/>
    <property type="match status" value="1"/>
</dbReference>
<dbReference type="InterPro" id="IPR036726">
    <property type="entry name" value="GTP1_OBG_dom_sf"/>
</dbReference>
<proteinExistence type="inferred from homology"/>
<dbReference type="PANTHER" id="PTHR11702">
    <property type="entry name" value="DEVELOPMENTALLY REGULATED GTP-BINDING PROTEIN-RELATED"/>
    <property type="match status" value="1"/>
</dbReference>
<keyword evidence="2 8" id="KW-0963">Cytoplasm</keyword>
<protein>
    <recommendedName>
        <fullName evidence="8">GTPase Obg</fullName>
        <ecNumber evidence="8">3.6.5.-</ecNumber>
    </recommendedName>
    <alternativeName>
        <fullName evidence="8">GTP-binding protein Obg</fullName>
    </alternativeName>
</protein>
<name>A0A0P1MUS7_9BACT</name>
<dbReference type="PROSITE" id="PS00905">
    <property type="entry name" value="GTP1_OBG"/>
    <property type="match status" value="1"/>
</dbReference>
<dbReference type="InterPro" id="IPR027417">
    <property type="entry name" value="P-loop_NTPase"/>
</dbReference>
<dbReference type="GO" id="GO:0005525">
    <property type="term" value="F:GTP binding"/>
    <property type="evidence" value="ECO:0007669"/>
    <property type="project" value="UniProtKB-UniRule"/>
</dbReference>
<dbReference type="CDD" id="cd01898">
    <property type="entry name" value="Obg"/>
    <property type="match status" value="1"/>
</dbReference>
<dbReference type="PROSITE" id="PS51883">
    <property type="entry name" value="OBG"/>
    <property type="match status" value="1"/>
</dbReference>
<comment type="cofactor">
    <cofactor evidence="8">
        <name>Mg(2+)</name>
        <dbReference type="ChEBI" id="CHEBI:18420"/>
    </cofactor>
</comment>
<evidence type="ECO:0000256" key="6">
    <source>
        <dbReference type="ARBA" id="ARBA00022842"/>
    </source>
</evidence>
<dbReference type="NCBIfam" id="NF008954">
    <property type="entry name" value="PRK12296.1"/>
    <property type="match status" value="1"/>
</dbReference>
<dbReference type="Proteomes" id="UP000199197">
    <property type="component" value="Unassembled WGS sequence"/>
</dbReference>
<dbReference type="AlphaFoldDB" id="A0A0P1MUS7"/>
<dbReference type="PRINTS" id="PR00326">
    <property type="entry name" value="GTP1OBG"/>
</dbReference>
<feature type="binding site" evidence="8">
    <location>
        <begin position="280"/>
        <end position="283"/>
    </location>
    <ligand>
        <name>GTP</name>
        <dbReference type="ChEBI" id="CHEBI:37565"/>
    </ligand>
</feature>
<evidence type="ECO:0000259" key="10">
    <source>
        <dbReference type="PROSITE" id="PS51883"/>
    </source>
</evidence>
<evidence type="ECO:0000256" key="4">
    <source>
        <dbReference type="ARBA" id="ARBA00022741"/>
    </source>
</evidence>
<comment type="similarity">
    <text evidence="1 8">Belongs to the TRAFAC class OBG-HflX-like GTPase superfamily. OBG GTPase family.</text>
</comment>
<feature type="domain" description="OBG-type G" evidence="9">
    <location>
        <begin position="160"/>
        <end position="327"/>
    </location>
</feature>
<dbReference type="GO" id="GO:0003924">
    <property type="term" value="F:GTPase activity"/>
    <property type="evidence" value="ECO:0007669"/>
    <property type="project" value="UniProtKB-UniRule"/>
</dbReference>